<evidence type="ECO:0000313" key="1">
    <source>
        <dbReference type="EMBL" id="GCC46740.1"/>
    </source>
</evidence>
<evidence type="ECO:0000313" key="2">
    <source>
        <dbReference type="Proteomes" id="UP000287033"/>
    </source>
</evidence>
<dbReference type="OrthoDB" id="6343844at2759"/>
<comment type="caution">
    <text evidence="1">The sequence shown here is derived from an EMBL/GenBank/DDBJ whole genome shotgun (WGS) entry which is preliminary data.</text>
</comment>
<proteinExistence type="predicted"/>
<keyword evidence="2" id="KW-1185">Reference proteome</keyword>
<organism evidence="1 2">
    <name type="scientific">Chiloscyllium punctatum</name>
    <name type="common">Brownbanded bambooshark</name>
    <name type="synonym">Hemiscyllium punctatum</name>
    <dbReference type="NCBI Taxonomy" id="137246"/>
    <lineage>
        <taxon>Eukaryota</taxon>
        <taxon>Metazoa</taxon>
        <taxon>Chordata</taxon>
        <taxon>Craniata</taxon>
        <taxon>Vertebrata</taxon>
        <taxon>Chondrichthyes</taxon>
        <taxon>Elasmobranchii</taxon>
        <taxon>Galeomorphii</taxon>
        <taxon>Galeoidea</taxon>
        <taxon>Orectolobiformes</taxon>
        <taxon>Hemiscylliidae</taxon>
        <taxon>Chiloscyllium</taxon>
    </lineage>
</organism>
<feature type="non-terminal residue" evidence="1">
    <location>
        <position position="36"/>
    </location>
</feature>
<gene>
    <name evidence="1" type="ORF">chiPu_0030941</name>
</gene>
<dbReference type="AlphaFoldDB" id="A0A401TVU1"/>
<dbReference type="Proteomes" id="UP000287033">
    <property type="component" value="Unassembled WGS sequence"/>
</dbReference>
<sequence length="36" mass="4078">MDSQKKQASVTIDQLRLAVHSYESALKTERQNASED</sequence>
<dbReference type="Gene3D" id="1.20.5.390">
    <property type="entry name" value="L1 transposable element, trimerization domain"/>
    <property type="match status" value="1"/>
</dbReference>
<protein>
    <submittedName>
        <fullName evidence="1">Uncharacterized protein</fullName>
    </submittedName>
</protein>
<name>A0A401TVU1_CHIPU</name>
<reference evidence="1 2" key="1">
    <citation type="journal article" date="2018" name="Nat. Ecol. Evol.">
        <title>Shark genomes provide insights into elasmobranch evolution and the origin of vertebrates.</title>
        <authorList>
            <person name="Hara Y"/>
            <person name="Yamaguchi K"/>
            <person name="Onimaru K"/>
            <person name="Kadota M"/>
            <person name="Koyanagi M"/>
            <person name="Keeley SD"/>
            <person name="Tatsumi K"/>
            <person name="Tanaka K"/>
            <person name="Motone F"/>
            <person name="Kageyama Y"/>
            <person name="Nozu R"/>
            <person name="Adachi N"/>
            <person name="Nishimura O"/>
            <person name="Nakagawa R"/>
            <person name="Tanegashima C"/>
            <person name="Kiyatake I"/>
            <person name="Matsumoto R"/>
            <person name="Murakumo K"/>
            <person name="Nishida K"/>
            <person name="Terakita A"/>
            <person name="Kuratani S"/>
            <person name="Sato K"/>
            <person name="Hyodo S Kuraku.S."/>
        </authorList>
    </citation>
    <scope>NUCLEOTIDE SEQUENCE [LARGE SCALE GENOMIC DNA]</scope>
</reference>
<accession>A0A401TVU1</accession>
<dbReference type="EMBL" id="BEZZ01196964">
    <property type="protein sequence ID" value="GCC46740.1"/>
    <property type="molecule type" value="Genomic_DNA"/>
</dbReference>